<comment type="caution">
    <text evidence="2">The sequence shown here is derived from an EMBL/GenBank/DDBJ whole genome shotgun (WGS) entry which is preliminary data.</text>
</comment>
<evidence type="ECO:0000313" key="2">
    <source>
        <dbReference type="EMBL" id="GJG26956.1"/>
    </source>
</evidence>
<dbReference type="InterPro" id="IPR010181">
    <property type="entry name" value="CGCAxxGCC_motif"/>
</dbReference>
<dbReference type="Proteomes" id="UP000887043">
    <property type="component" value="Unassembled WGS sequence"/>
</dbReference>
<keyword evidence="1" id="KW-0472">Membrane</keyword>
<accession>A0AA37HV57</accession>
<dbReference type="Pfam" id="PF09719">
    <property type="entry name" value="C_GCAxxG_C_C"/>
    <property type="match status" value="1"/>
</dbReference>
<keyword evidence="1" id="KW-1133">Transmembrane helix</keyword>
<name>A0AA37HV57_SEGBR</name>
<gene>
    <name evidence="2" type="ORF">PRRU23_06560</name>
</gene>
<dbReference type="EMBL" id="BPTR01000001">
    <property type="protein sequence ID" value="GJG26956.1"/>
    <property type="molecule type" value="Genomic_DNA"/>
</dbReference>
<organism evidence="2 3">
    <name type="scientific">Segatella bryantii</name>
    <name type="common">Prevotella bryantii</name>
    <dbReference type="NCBI Taxonomy" id="77095"/>
    <lineage>
        <taxon>Bacteria</taxon>
        <taxon>Pseudomonadati</taxon>
        <taxon>Bacteroidota</taxon>
        <taxon>Bacteroidia</taxon>
        <taxon>Bacteroidales</taxon>
        <taxon>Prevotellaceae</taxon>
        <taxon>Segatella</taxon>
    </lineage>
</organism>
<proteinExistence type="predicted"/>
<protein>
    <recommendedName>
        <fullName evidence="4">C_GCAxxG_C_C family protein</fullName>
    </recommendedName>
</protein>
<reference evidence="2" key="1">
    <citation type="submission" date="2021-08" db="EMBL/GenBank/DDBJ databases">
        <title>Prevotella lacticifex sp. nov., isolated from rumen of cow.</title>
        <authorList>
            <person name="Shinkai T."/>
            <person name="Ikeyama N."/>
            <person name="Kumagai M."/>
            <person name="Ohmori H."/>
            <person name="Sakamoto M."/>
            <person name="Ohkuma M."/>
            <person name="Mitsumori M."/>
        </authorList>
    </citation>
    <scope>NUCLEOTIDE SEQUENCE</scope>
    <source>
        <strain evidence="2">DSM 11371</strain>
    </source>
</reference>
<evidence type="ECO:0000256" key="1">
    <source>
        <dbReference type="SAM" id="Phobius"/>
    </source>
</evidence>
<dbReference type="RefSeq" id="WP_006281384.1">
    <property type="nucleotide sequence ID" value="NZ_BPTR01000001.1"/>
</dbReference>
<dbReference type="AlphaFoldDB" id="A0AA37HV57"/>
<evidence type="ECO:0000313" key="3">
    <source>
        <dbReference type="Proteomes" id="UP000887043"/>
    </source>
</evidence>
<sequence length="128" mass="14027">MESKVKDAVERKMKGFNCAQAIACTYCDIAGIDEEMMKNVTNAFGVGMGCMEGTCGSLIGAGVVLGLHHKDKVKAMKAMRIIMEKFQKRNSSTICKVLKGIETKKVLRPCNDCVADAAEFLEQEIENE</sequence>
<evidence type="ECO:0008006" key="4">
    <source>
        <dbReference type="Google" id="ProtNLM"/>
    </source>
</evidence>
<keyword evidence="1" id="KW-0812">Transmembrane</keyword>
<feature type="transmembrane region" description="Helical" evidence="1">
    <location>
        <begin position="43"/>
        <end position="67"/>
    </location>
</feature>